<gene>
    <name evidence="4" type="ORF">K435DRAFT_941538</name>
</gene>
<reference evidence="4 5" key="1">
    <citation type="journal article" date="2019" name="Nat. Ecol. Evol.">
        <title>Megaphylogeny resolves global patterns of mushroom evolution.</title>
        <authorList>
            <person name="Varga T."/>
            <person name="Krizsan K."/>
            <person name="Foldi C."/>
            <person name="Dima B."/>
            <person name="Sanchez-Garcia M."/>
            <person name="Sanchez-Ramirez S."/>
            <person name="Szollosi G.J."/>
            <person name="Szarkandi J.G."/>
            <person name="Papp V."/>
            <person name="Albert L."/>
            <person name="Andreopoulos W."/>
            <person name="Angelini C."/>
            <person name="Antonin V."/>
            <person name="Barry K.W."/>
            <person name="Bougher N.L."/>
            <person name="Buchanan P."/>
            <person name="Buyck B."/>
            <person name="Bense V."/>
            <person name="Catcheside P."/>
            <person name="Chovatia M."/>
            <person name="Cooper J."/>
            <person name="Damon W."/>
            <person name="Desjardin D."/>
            <person name="Finy P."/>
            <person name="Geml J."/>
            <person name="Haridas S."/>
            <person name="Hughes K."/>
            <person name="Justo A."/>
            <person name="Karasinski D."/>
            <person name="Kautmanova I."/>
            <person name="Kiss B."/>
            <person name="Kocsube S."/>
            <person name="Kotiranta H."/>
            <person name="LaButti K.M."/>
            <person name="Lechner B.E."/>
            <person name="Liimatainen K."/>
            <person name="Lipzen A."/>
            <person name="Lukacs Z."/>
            <person name="Mihaltcheva S."/>
            <person name="Morgado L.N."/>
            <person name="Niskanen T."/>
            <person name="Noordeloos M.E."/>
            <person name="Ohm R.A."/>
            <person name="Ortiz-Santana B."/>
            <person name="Ovrebo C."/>
            <person name="Racz N."/>
            <person name="Riley R."/>
            <person name="Savchenko A."/>
            <person name="Shiryaev A."/>
            <person name="Soop K."/>
            <person name="Spirin V."/>
            <person name="Szebenyi C."/>
            <person name="Tomsovsky M."/>
            <person name="Tulloss R.E."/>
            <person name="Uehling J."/>
            <person name="Grigoriev I.V."/>
            <person name="Vagvolgyi C."/>
            <person name="Papp T."/>
            <person name="Martin F.M."/>
            <person name="Miettinen O."/>
            <person name="Hibbett D.S."/>
            <person name="Nagy L.G."/>
        </authorList>
    </citation>
    <scope>NUCLEOTIDE SEQUENCE [LARGE SCALE GENOMIC DNA]</scope>
    <source>
        <strain evidence="4 5">CBS 962.96</strain>
    </source>
</reference>
<organism evidence="4 5">
    <name type="scientific">Dendrothele bispora (strain CBS 962.96)</name>
    <dbReference type="NCBI Taxonomy" id="1314807"/>
    <lineage>
        <taxon>Eukaryota</taxon>
        <taxon>Fungi</taxon>
        <taxon>Dikarya</taxon>
        <taxon>Basidiomycota</taxon>
        <taxon>Agaricomycotina</taxon>
        <taxon>Agaricomycetes</taxon>
        <taxon>Agaricomycetidae</taxon>
        <taxon>Agaricales</taxon>
        <taxon>Agaricales incertae sedis</taxon>
        <taxon>Dendrothele</taxon>
    </lineage>
</organism>
<keyword evidence="1" id="KW-0694">RNA-binding</keyword>
<accession>A0A4S8KW17</accession>
<feature type="region of interest" description="Disordered" evidence="2">
    <location>
        <begin position="1"/>
        <end position="145"/>
    </location>
</feature>
<dbReference type="SMART" id="SM00360">
    <property type="entry name" value="RRM"/>
    <property type="match status" value="1"/>
</dbReference>
<feature type="domain" description="RRM" evidence="3">
    <location>
        <begin position="169"/>
        <end position="242"/>
    </location>
</feature>
<dbReference type="InterPro" id="IPR012677">
    <property type="entry name" value="Nucleotide-bd_a/b_plait_sf"/>
</dbReference>
<dbReference type="AlphaFoldDB" id="A0A4S8KW17"/>
<dbReference type="SUPFAM" id="SSF54928">
    <property type="entry name" value="RNA-binding domain, RBD"/>
    <property type="match status" value="1"/>
</dbReference>
<evidence type="ECO:0000313" key="4">
    <source>
        <dbReference type="EMBL" id="THU80003.1"/>
    </source>
</evidence>
<evidence type="ECO:0000256" key="2">
    <source>
        <dbReference type="SAM" id="MobiDB-lite"/>
    </source>
</evidence>
<evidence type="ECO:0000259" key="3">
    <source>
        <dbReference type="PROSITE" id="PS50102"/>
    </source>
</evidence>
<dbReference type="GO" id="GO:0003723">
    <property type="term" value="F:RNA binding"/>
    <property type="evidence" value="ECO:0007669"/>
    <property type="project" value="UniProtKB-UniRule"/>
</dbReference>
<feature type="compositionally biased region" description="Polar residues" evidence="2">
    <location>
        <begin position="57"/>
        <end position="68"/>
    </location>
</feature>
<dbReference type="Pfam" id="PF00076">
    <property type="entry name" value="RRM_1"/>
    <property type="match status" value="1"/>
</dbReference>
<dbReference type="InterPro" id="IPR035979">
    <property type="entry name" value="RBD_domain_sf"/>
</dbReference>
<name>A0A4S8KW17_DENBC</name>
<dbReference type="PROSITE" id="PS50102">
    <property type="entry name" value="RRM"/>
    <property type="match status" value="1"/>
</dbReference>
<feature type="compositionally biased region" description="Polar residues" evidence="2">
    <location>
        <begin position="27"/>
        <end position="51"/>
    </location>
</feature>
<sequence length="631" mass="69114">MSMNRHHPYESMPRGSSRSSEDYNFTARLTSISTQAQESSRFSRSRNTVDSNGHAISPNSSGRRSASPTRGLGRDRERNSRGGPGLGLSKYEYEPGEWQPDDSPGRSVGVTSTRGRDWDSRDGRDGGRDWNRNSNHEKDISRQDAGGSSLNVVPYLSLSIYPTLHDPRRTLMVRNIPLKANPETVRAHFQAHGRVEHFEDFIRSNGILFVTFYDIRSAERACAKLDWFEMLFQKLEVSFFRPRDSSVLLRGALLVKSSSINDTYLHISMKRFGDVKSIRPAGNGFTDSFHVDFYDIRDCLDAFDHFRTNVQIPAHETGSIIACELAWNTSRSAFKSDEGTKVPIDVEKLLAGSNHNLQAGERPVYESNPEQRMKDAIKTQQLLAAFAAASRSGAFNKTPSSKPVAPPVVAPPVVTPTIDNDPSSSKPPPSLPLLAPAVLSTSPQLETLATNHQVNSYPNFLGHVSSVKHGPASNSNYITAPPASSNIEGANLGTPISSSQDTSAKVQELLSLLERENVRKVRETCVANLSRRVQQEAQVQNQAQHQVQERRTFTPPNAASMMAGPGPGLGLELMGLIASNIANSNGSATLGDSTMAVHRGHSTNLRVPTTMITAPLGAYVPKPSDPRLKKP</sequence>
<dbReference type="EMBL" id="ML179951">
    <property type="protein sequence ID" value="THU80003.1"/>
    <property type="molecule type" value="Genomic_DNA"/>
</dbReference>
<dbReference type="OrthoDB" id="3011017at2759"/>
<evidence type="ECO:0000313" key="5">
    <source>
        <dbReference type="Proteomes" id="UP000297245"/>
    </source>
</evidence>
<dbReference type="Gene3D" id="3.30.70.330">
    <property type="match status" value="1"/>
</dbReference>
<dbReference type="InterPro" id="IPR000504">
    <property type="entry name" value="RRM_dom"/>
</dbReference>
<proteinExistence type="predicted"/>
<protein>
    <recommendedName>
        <fullName evidence="3">RRM domain-containing protein</fullName>
    </recommendedName>
</protein>
<evidence type="ECO:0000256" key="1">
    <source>
        <dbReference type="PROSITE-ProRule" id="PRU00176"/>
    </source>
</evidence>
<dbReference type="Proteomes" id="UP000297245">
    <property type="component" value="Unassembled WGS sequence"/>
</dbReference>
<keyword evidence="5" id="KW-1185">Reference proteome</keyword>
<feature type="compositionally biased region" description="Basic and acidic residues" evidence="2">
    <location>
        <begin position="114"/>
        <end position="142"/>
    </location>
</feature>